<dbReference type="EMBL" id="AFYH01101618">
    <property type="status" value="NOT_ANNOTATED_CDS"/>
    <property type="molecule type" value="Genomic_DNA"/>
</dbReference>
<sequence length="171" mass="19938">MAARSLLNSLRFSASFFQHFSVVHQPFFCRTPFRPVWAITPSRGLREIIEVKDGNTTIDVLLLSQFIRSDGGLLPRRLTGLCYEEHKKIEVCVQMAQRAGLLPDHKPQLPEGHIPKRPKQQLNRYLTRWSIDSVKPIWRKGLKWCKKRMVVGHPRLQDNINYGKKPSYLKH</sequence>
<accession>M3XKW2</accession>
<organism evidence="3 4">
    <name type="scientific">Latimeria chalumnae</name>
    <name type="common">Coelacanth</name>
    <dbReference type="NCBI Taxonomy" id="7897"/>
    <lineage>
        <taxon>Eukaryota</taxon>
        <taxon>Metazoa</taxon>
        <taxon>Chordata</taxon>
        <taxon>Craniata</taxon>
        <taxon>Vertebrata</taxon>
        <taxon>Euteleostomi</taxon>
        <taxon>Coelacanthiformes</taxon>
        <taxon>Coelacanthidae</taxon>
        <taxon>Latimeria</taxon>
    </lineage>
</organism>
<dbReference type="InterPro" id="IPR001648">
    <property type="entry name" value="Ribosomal_bS18"/>
</dbReference>
<dbReference type="AlphaFoldDB" id="M3XKW2"/>
<reference evidence="3" key="2">
    <citation type="submission" date="2025-08" db="UniProtKB">
        <authorList>
            <consortium name="Ensembl"/>
        </authorList>
    </citation>
    <scope>IDENTIFICATION</scope>
</reference>
<dbReference type="EMBL" id="AFYH01101620">
    <property type="status" value="NOT_ANNOTATED_CDS"/>
    <property type="molecule type" value="Genomic_DNA"/>
</dbReference>
<dbReference type="Proteomes" id="UP000008672">
    <property type="component" value="Unassembled WGS sequence"/>
</dbReference>
<dbReference type="GO" id="GO:0032543">
    <property type="term" value="P:mitochondrial translation"/>
    <property type="evidence" value="ECO:0007669"/>
    <property type="project" value="TreeGrafter"/>
</dbReference>
<dbReference type="EMBL" id="AFYH01101616">
    <property type="status" value="NOT_ANNOTATED_CDS"/>
    <property type="molecule type" value="Genomic_DNA"/>
</dbReference>
<dbReference type="InParanoid" id="M3XKW2"/>
<keyword evidence="1" id="KW-0689">Ribosomal protein</keyword>
<dbReference type="HOGENOM" id="CLU_107628_0_0_1"/>
<dbReference type="eggNOG" id="KOG3162">
    <property type="taxonomic scope" value="Eukaryota"/>
</dbReference>
<dbReference type="EMBL" id="AFYH01101615">
    <property type="status" value="NOT_ANNOTATED_CDS"/>
    <property type="molecule type" value="Genomic_DNA"/>
</dbReference>
<reference evidence="4" key="1">
    <citation type="submission" date="2011-08" db="EMBL/GenBank/DDBJ databases">
        <title>The draft genome of Latimeria chalumnae.</title>
        <authorList>
            <person name="Di Palma F."/>
            <person name="Alfoldi J."/>
            <person name="Johnson J."/>
            <person name="Berlin A."/>
            <person name="Gnerre S."/>
            <person name="Jaffe D."/>
            <person name="MacCallum I."/>
            <person name="Young S."/>
            <person name="Walker B.J."/>
            <person name="Lander E."/>
            <person name="Lindblad-Toh K."/>
        </authorList>
    </citation>
    <scope>NUCLEOTIDE SEQUENCE [LARGE SCALE GENOMIC DNA]</scope>
    <source>
        <strain evidence="4">Wild caught</strain>
    </source>
</reference>
<reference evidence="3" key="3">
    <citation type="submission" date="2025-09" db="UniProtKB">
        <authorList>
            <consortium name="Ensembl"/>
        </authorList>
    </citation>
    <scope>IDENTIFICATION</scope>
</reference>
<gene>
    <name evidence="3" type="primary">MRPS18A</name>
</gene>
<dbReference type="PANTHER" id="PTHR13479">
    <property type="entry name" value="30S RIBOSOMAL PROTEIN S18"/>
    <property type="match status" value="1"/>
</dbReference>
<evidence type="ECO:0000313" key="3">
    <source>
        <dbReference type="Ensembl" id="ENSLACP00000023368.1"/>
    </source>
</evidence>
<dbReference type="FunCoup" id="M3XKW2">
    <property type="interactions" value="843"/>
</dbReference>
<evidence type="ECO:0000256" key="1">
    <source>
        <dbReference type="ARBA" id="ARBA00022980"/>
    </source>
</evidence>
<evidence type="ECO:0000256" key="2">
    <source>
        <dbReference type="ARBA" id="ARBA00023274"/>
    </source>
</evidence>
<dbReference type="SUPFAM" id="SSF46911">
    <property type="entry name" value="Ribosomal protein S18"/>
    <property type="match status" value="1"/>
</dbReference>
<dbReference type="STRING" id="7897.ENSLACP00000023368"/>
<dbReference type="EMBL" id="AFYH01101619">
    <property type="status" value="NOT_ANNOTATED_CDS"/>
    <property type="molecule type" value="Genomic_DNA"/>
</dbReference>
<keyword evidence="4" id="KW-1185">Reference proteome</keyword>
<keyword evidence="2" id="KW-0687">Ribonucleoprotein</keyword>
<dbReference type="PANTHER" id="PTHR13479:SF66">
    <property type="entry name" value="LARGE RIBOSOMAL SUBUNIT PROTEIN ML66"/>
    <property type="match status" value="1"/>
</dbReference>
<dbReference type="InterPro" id="IPR036870">
    <property type="entry name" value="Ribosomal_bS18_sf"/>
</dbReference>
<proteinExistence type="predicted"/>
<dbReference type="GeneTree" id="ENSGT00390000006493"/>
<dbReference type="Ensembl" id="ENSLACT00000025996.1">
    <property type="protein sequence ID" value="ENSLACP00000023368.1"/>
    <property type="gene ID" value="ENSLACG00000022160.1"/>
</dbReference>
<dbReference type="Bgee" id="ENSLACG00000022160">
    <property type="expression patterns" value="Expressed in pectoral fin and 6 other cell types or tissues"/>
</dbReference>
<name>M3XKW2_LATCH</name>
<protein>
    <submittedName>
        <fullName evidence="3">Mitochondrial ribosomal protein S18A</fullName>
    </submittedName>
</protein>
<dbReference type="EMBL" id="AFYH01101614">
    <property type="status" value="NOT_ANNOTATED_CDS"/>
    <property type="molecule type" value="Genomic_DNA"/>
</dbReference>
<dbReference type="GO" id="GO:0070181">
    <property type="term" value="F:small ribosomal subunit rRNA binding"/>
    <property type="evidence" value="ECO:0007669"/>
    <property type="project" value="TreeGrafter"/>
</dbReference>
<dbReference type="Gene3D" id="4.10.640.10">
    <property type="entry name" value="Ribosomal protein S18"/>
    <property type="match status" value="1"/>
</dbReference>
<evidence type="ECO:0000313" key="4">
    <source>
        <dbReference type="Proteomes" id="UP000008672"/>
    </source>
</evidence>
<dbReference type="GO" id="GO:0005763">
    <property type="term" value="C:mitochondrial small ribosomal subunit"/>
    <property type="evidence" value="ECO:0007669"/>
    <property type="project" value="TreeGrafter"/>
</dbReference>
<dbReference type="GO" id="GO:0003735">
    <property type="term" value="F:structural constituent of ribosome"/>
    <property type="evidence" value="ECO:0007669"/>
    <property type="project" value="InterPro"/>
</dbReference>
<dbReference type="Pfam" id="PF01084">
    <property type="entry name" value="Ribosomal_S18"/>
    <property type="match status" value="1"/>
</dbReference>
<dbReference type="EMBL" id="AFYH01101617">
    <property type="status" value="NOT_ANNOTATED_CDS"/>
    <property type="molecule type" value="Genomic_DNA"/>
</dbReference>